<feature type="coiled-coil region" evidence="1">
    <location>
        <begin position="5"/>
        <end position="98"/>
    </location>
</feature>
<evidence type="ECO:0000313" key="3">
    <source>
        <dbReference type="Proteomes" id="UP000663859"/>
    </source>
</evidence>
<evidence type="ECO:0000313" key="2">
    <source>
        <dbReference type="EMBL" id="CAF0698014.1"/>
    </source>
</evidence>
<name>A0A8J2BSZ1_9BACT</name>
<comment type="caution">
    <text evidence="2">The sequence shown here is derived from an EMBL/GenBank/DDBJ whole genome shotgun (WGS) entry which is preliminary data.</text>
</comment>
<sequence>MTLFGKRETEEIRAAKALLEAENEELKRVRSSLEAELQRLQQELAELKRQAIEGEEGLGGARTAESSEELLRQLEEENIGLKEEIEKLQAALEERDQEAGSLGGLPPIPLQEFDSWLGEQFRGLQQAHEEAITELKNWWDSQYRELRALLTEAREQFEKEREARLELEKKWVASSSGEGLQEALVAKVEEQLKELTEACRRLEERLPQTSSGDLSDWFSWGGKWWRKSQIVSFTEYQSQVTSINGEAVRSGLSTEALLAALAEKRSSYAGSSSSAS</sequence>
<keyword evidence="3" id="KW-1185">Reference proteome</keyword>
<organism evidence="2 3">
    <name type="scientific">Candidatus Methylacidithermus pantelleriae</name>
    <dbReference type="NCBI Taxonomy" id="2744239"/>
    <lineage>
        <taxon>Bacteria</taxon>
        <taxon>Pseudomonadati</taxon>
        <taxon>Verrucomicrobiota</taxon>
        <taxon>Methylacidiphilae</taxon>
        <taxon>Methylacidiphilales</taxon>
        <taxon>Methylacidiphilaceae</taxon>
        <taxon>Candidatus Methylacidithermus</taxon>
    </lineage>
</organism>
<protein>
    <submittedName>
        <fullName evidence="2">Uncharacterized protein</fullName>
    </submittedName>
</protein>
<dbReference type="AlphaFoldDB" id="A0A8J2BSZ1"/>
<accession>A0A8J2BSZ1</accession>
<dbReference type="RefSeq" id="WP_174583252.1">
    <property type="nucleotide sequence ID" value="NZ_CAJNOB010000017.1"/>
</dbReference>
<dbReference type="Proteomes" id="UP000663859">
    <property type="component" value="Unassembled WGS sequence"/>
</dbReference>
<reference evidence="2" key="1">
    <citation type="submission" date="2021-02" db="EMBL/GenBank/DDBJ databases">
        <authorList>
            <person name="Cremers G."/>
            <person name="Picone N."/>
        </authorList>
    </citation>
    <scope>NUCLEOTIDE SEQUENCE</scope>
    <source>
        <strain evidence="2">PQ17</strain>
    </source>
</reference>
<feature type="coiled-coil region" evidence="1">
    <location>
        <begin position="143"/>
        <end position="205"/>
    </location>
</feature>
<gene>
    <name evidence="2" type="ORF">MPNT_240014</name>
</gene>
<proteinExistence type="predicted"/>
<evidence type="ECO:0000256" key="1">
    <source>
        <dbReference type="SAM" id="Coils"/>
    </source>
</evidence>
<keyword evidence="1" id="KW-0175">Coiled coil</keyword>
<dbReference type="EMBL" id="CAJNOB010000017">
    <property type="protein sequence ID" value="CAF0698014.1"/>
    <property type="molecule type" value="Genomic_DNA"/>
</dbReference>